<evidence type="ECO:0000256" key="7">
    <source>
        <dbReference type="ARBA" id="ARBA00023136"/>
    </source>
</evidence>
<dbReference type="InterPro" id="IPR013525">
    <property type="entry name" value="ABC2_TM"/>
</dbReference>
<dbReference type="PANTHER" id="PTHR30294:SF29">
    <property type="entry name" value="MULTIDRUG ABC TRANSPORTER PERMEASE YBHS-RELATED"/>
    <property type="match status" value="1"/>
</dbReference>
<keyword evidence="11" id="KW-1185">Reference proteome</keyword>
<dbReference type="Gene3D" id="3.40.1710.10">
    <property type="entry name" value="abc type-2 transporter like domain"/>
    <property type="match status" value="1"/>
</dbReference>
<feature type="transmembrane region" description="Helical" evidence="8">
    <location>
        <begin position="288"/>
        <end position="306"/>
    </location>
</feature>
<feature type="transmembrane region" description="Helical" evidence="8">
    <location>
        <begin position="346"/>
        <end position="364"/>
    </location>
</feature>
<name>A0A9E5T455_9GAMM</name>
<sequence length="369" mass="40927">MPAFWGRMSAVIVKEFKHLGRDRMTFGMAVMIPLVQLLLFGYAINTEVRYVPVGLVDQSGSAAGRIITQAVSATQVVDFQQRYHTPKEAEQAIVKGEIRAALVLPPDLTQRLVQHRTLGQWLIDGSDTMVSASLLQLRNMPLNQAIIDPNIAPPAATPTFDMALFFNPTRRSAVNIIPGLTAVILTMTMVLFTATAIVRERERGNMELIITTPIRPIELMIGKIVPYIFIGLMQVSIILLLGYWIFDVPVNGSVTHIYLATLLFICASLTLGLIISTLVQTQLQAMQATMFILLPSILLSGFMFPYEAMPHIAQTIAEALPATHFMRMIRAIILRGAELDTLVFDSLWLIAFTLAGITLAALRFHKRLD</sequence>
<evidence type="ECO:0000256" key="8">
    <source>
        <dbReference type="RuleBase" id="RU361157"/>
    </source>
</evidence>
<keyword evidence="7 8" id="KW-0472">Membrane</keyword>
<dbReference type="GO" id="GO:0043190">
    <property type="term" value="C:ATP-binding cassette (ABC) transporter complex"/>
    <property type="evidence" value="ECO:0007669"/>
    <property type="project" value="InterPro"/>
</dbReference>
<keyword evidence="5 8" id="KW-0812">Transmembrane</keyword>
<evidence type="ECO:0000256" key="1">
    <source>
        <dbReference type="ARBA" id="ARBA00004651"/>
    </source>
</evidence>
<comment type="subcellular location">
    <subcellularLocation>
        <location evidence="8">Cell inner membrane</location>
        <topology evidence="8">Multi-pass membrane protein</topology>
    </subcellularLocation>
    <subcellularLocation>
        <location evidence="1">Cell membrane</location>
        <topology evidence="1">Multi-pass membrane protein</topology>
    </subcellularLocation>
</comment>
<feature type="transmembrane region" description="Helical" evidence="8">
    <location>
        <begin position="176"/>
        <end position="198"/>
    </location>
</feature>
<dbReference type="Proteomes" id="UP000787472">
    <property type="component" value="Unassembled WGS sequence"/>
</dbReference>
<dbReference type="PANTHER" id="PTHR30294">
    <property type="entry name" value="MEMBRANE COMPONENT OF ABC TRANSPORTER YHHJ-RELATED"/>
    <property type="match status" value="1"/>
</dbReference>
<evidence type="ECO:0000313" key="11">
    <source>
        <dbReference type="Proteomes" id="UP000787472"/>
    </source>
</evidence>
<evidence type="ECO:0000256" key="2">
    <source>
        <dbReference type="ARBA" id="ARBA00007783"/>
    </source>
</evidence>
<dbReference type="RefSeq" id="WP_167190536.1">
    <property type="nucleotide sequence ID" value="NZ_JAAONZ010000018.1"/>
</dbReference>
<dbReference type="InterPro" id="IPR000412">
    <property type="entry name" value="ABC_2_transport"/>
</dbReference>
<feature type="domain" description="ABC transmembrane type-2" evidence="9">
    <location>
        <begin position="140"/>
        <end position="367"/>
    </location>
</feature>
<keyword evidence="6 8" id="KW-1133">Transmembrane helix</keyword>
<dbReference type="PROSITE" id="PS51012">
    <property type="entry name" value="ABC_TM2"/>
    <property type="match status" value="1"/>
</dbReference>
<evidence type="ECO:0000313" key="10">
    <source>
        <dbReference type="EMBL" id="NHO67579.1"/>
    </source>
</evidence>
<proteinExistence type="inferred from homology"/>
<protein>
    <recommendedName>
        <fullName evidence="8">Transport permease protein</fullName>
    </recommendedName>
</protein>
<evidence type="ECO:0000256" key="4">
    <source>
        <dbReference type="ARBA" id="ARBA00022475"/>
    </source>
</evidence>
<feature type="transmembrane region" description="Helical" evidence="8">
    <location>
        <begin position="257"/>
        <end position="276"/>
    </location>
</feature>
<accession>A0A9E5T455</accession>
<keyword evidence="4 8" id="KW-1003">Cell membrane</keyword>
<reference evidence="10" key="1">
    <citation type="submission" date="2020-03" db="EMBL/GenBank/DDBJ databases">
        <authorList>
            <person name="Guo F."/>
        </authorList>
    </citation>
    <scope>NUCLEOTIDE SEQUENCE</scope>
    <source>
        <strain evidence="10">JCM 30134</strain>
    </source>
</reference>
<dbReference type="Pfam" id="PF12698">
    <property type="entry name" value="ABC2_membrane_3"/>
    <property type="match status" value="1"/>
</dbReference>
<gene>
    <name evidence="10" type="ORF">G8770_18695</name>
</gene>
<keyword evidence="3 8" id="KW-0813">Transport</keyword>
<comment type="caution">
    <text evidence="10">The sequence shown here is derived from an EMBL/GenBank/DDBJ whole genome shotgun (WGS) entry which is preliminary data.</text>
</comment>
<comment type="similarity">
    <text evidence="2 8">Belongs to the ABC-2 integral membrane protein family.</text>
</comment>
<dbReference type="InterPro" id="IPR047817">
    <property type="entry name" value="ABC2_TM_bact-type"/>
</dbReference>
<dbReference type="AlphaFoldDB" id="A0A9E5T455"/>
<dbReference type="PRINTS" id="PR00164">
    <property type="entry name" value="ABC2TRNSPORT"/>
</dbReference>
<dbReference type="GO" id="GO:0140359">
    <property type="term" value="F:ABC-type transporter activity"/>
    <property type="evidence" value="ECO:0007669"/>
    <property type="project" value="InterPro"/>
</dbReference>
<evidence type="ECO:0000256" key="6">
    <source>
        <dbReference type="ARBA" id="ARBA00022989"/>
    </source>
</evidence>
<evidence type="ECO:0000259" key="9">
    <source>
        <dbReference type="PROSITE" id="PS51012"/>
    </source>
</evidence>
<evidence type="ECO:0000256" key="5">
    <source>
        <dbReference type="ARBA" id="ARBA00022692"/>
    </source>
</evidence>
<dbReference type="EMBL" id="JAAONZ010000018">
    <property type="protein sequence ID" value="NHO67579.1"/>
    <property type="molecule type" value="Genomic_DNA"/>
</dbReference>
<dbReference type="InterPro" id="IPR051449">
    <property type="entry name" value="ABC-2_transporter_component"/>
</dbReference>
<evidence type="ECO:0000256" key="3">
    <source>
        <dbReference type="ARBA" id="ARBA00022448"/>
    </source>
</evidence>
<feature type="transmembrane region" description="Helical" evidence="8">
    <location>
        <begin position="224"/>
        <end position="245"/>
    </location>
</feature>
<organism evidence="10 11">
    <name type="scientific">Pseudomaricurvus hydrocarbonicus</name>
    <dbReference type="NCBI Taxonomy" id="1470433"/>
    <lineage>
        <taxon>Bacteria</taxon>
        <taxon>Pseudomonadati</taxon>
        <taxon>Pseudomonadota</taxon>
        <taxon>Gammaproteobacteria</taxon>
        <taxon>Cellvibrionales</taxon>
        <taxon>Cellvibrionaceae</taxon>
        <taxon>Pseudomaricurvus</taxon>
    </lineage>
</organism>
<feature type="transmembrane region" description="Helical" evidence="8">
    <location>
        <begin position="24"/>
        <end position="44"/>
    </location>
</feature>